<dbReference type="Proteomes" id="UP001552299">
    <property type="component" value="Unassembled WGS sequence"/>
</dbReference>
<dbReference type="EMBL" id="JANQDX010000007">
    <property type="protein sequence ID" value="KAL0921545.1"/>
    <property type="molecule type" value="Genomic_DNA"/>
</dbReference>
<comment type="caution">
    <text evidence="1">The sequence shown here is derived from an EMBL/GenBank/DDBJ whole genome shotgun (WGS) entry which is preliminary data.</text>
</comment>
<gene>
    <name evidence="1" type="ORF">M5K25_008628</name>
</gene>
<name>A0ABD0V9T5_DENTH</name>
<accession>A0ABD0V9T5</accession>
<reference evidence="1 2" key="1">
    <citation type="journal article" date="2024" name="Plant Biotechnol. J.">
        <title>Dendrobium thyrsiflorum genome and its molecular insights into genes involved in important horticultural traits.</title>
        <authorList>
            <person name="Chen B."/>
            <person name="Wang J.Y."/>
            <person name="Zheng P.J."/>
            <person name="Li K.L."/>
            <person name="Liang Y.M."/>
            <person name="Chen X.F."/>
            <person name="Zhang C."/>
            <person name="Zhao X."/>
            <person name="He X."/>
            <person name="Zhang G.Q."/>
            <person name="Liu Z.J."/>
            <person name="Xu Q."/>
        </authorList>
    </citation>
    <scope>NUCLEOTIDE SEQUENCE [LARGE SCALE GENOMIC DNA]</scope>
    <source>
        <strain evidence="1">GZMU011</strain>
    </source>
</reference>
<protein>
    <submittedName>
        <fullName evidence="1">Uncharacterized protein</fullName>
    </submittedName>
</protein>
<organism evidence="1 2">
    <name type="scientific">Dendrobium thyrsiflorum</name>
    <name type="common">Pinecone-like raceme dendrobium</name>
    <name type="synonym">Orchid</name>
    <dbReference type="NCBI Taxonomy" id="117978"/>
    <lineage>
        <taxon>Eukaryota</taxon>
        <taxon>Viridiplantae</taxon>
        <taxon>Streptophyta</taxon>
        <taxon>Embryophyta</taxon>
        <taxon>Tracheophyta</taxon>
        <taxon>Spermatophyta</taxon>
        <taxon>Magnoliopsida</taxon>
        <taxon>Liliopsida</taxon>
        <taxon>Asparagales</taxon>
        <taxon>Orchidaceae</taxon>
        <taxon>Epidendroideae</taxon>
        <taxon>Malaxideae</taxon>
        <taxon>Dendrobiinae</taxon>
        <taxon>Dendrobium</taxon>
    </lineage>
</organism>
<dbReference type="AlphaFoldDB" id="A0ABD0V9T5"/>
<evidence type="ECO:0000313" key="1">
    <source>
        <dbReference type="EMBL" id="KAL0921545.1"/>
    </source>
</evidence>
<sequence>MLNDCDVKPGIELKQLIIRLLKHAKIISSMVHQNNFQEIYVVNGDEKVEDWKEWFATKIRNAEGR</sequence>
<evidence type="ECO:0000313" key="2">
    <source>
        <dbReference type="Proteomes" id="UP001552299"/>
    </source>
</evidence>
<proteinExistence type="predicted"/>
<keyword evidence="2" id="KW-1185">Reference proteome</keyword>